<sequence length="531" mass="60144">MSDNARVNSEHQCSTSKQSQQTHETRNYEEGVQDEPVQYDVSGIFEEVEDIQMYNKGGHHPIHLGDILDGRFEVVHKLGSGGFANAWFCYETTTKKWKAVKVMSADHSSDTEIGIYEHLRKKASLEQLEAYHITIPSESFWLDGPNGRHLCFVMPILGHSMSHWRLRLDSTQKETEAQVQSGCRQIVEAVQFLHRNGICHGDLKPQNVLMKLDGLDTMDRDQVIELLGEPELIEVETVSGDPPQPKAPEYVVCPVSSSWCKSLISSSVAIVDFGESFFVEAPPKRPGHTAIYAAPEVFFEGSWPPGLYSDIWSLACTIFEIRDGGPLFMSLSRPGLYHSLSDLELFIGALPEPFRAARTNMIRGAPSEPDLRFFGDGFWPDHFGGFETEEIEPLTYTCEELKQARDERIKDTGYSTILEATLGRERLRRRSLAERKDLSDGDKEDNMFIRYRFHREGVIHLSALLCKMLKYNPRERLTIDQVLDDPWISPRSCSPTVCQVHTAPEGTPSFTSAFTNVLSWLMEWAMWGCAS</sequence>
<proteinExistence type="predicted"/>
<gene>
    <name evidence="1" type="ORF">O1611_g957</name>
</gene>
<organism evidence="1 2">
    <name type="scientific">Lasiodiplodia mahajangana</name>
    <dbReference type="NCBI Taxonomy" id="1108764"/>
    <lineage>
        <taxon>Eukaryota</taxon>
        <taxon>Fungi</taxon>
        <taxon>Dikarya</taxon>
        <taxon>Ascomycota</taxon>
        <taxon>Pezizomycotina</taxon>
        <taxon>Dothideomycetes</taxon>
        <taxon>Dothideomycetes incertae sedis</taxon>
        <taxon>Botryosphaeriales</taxon>
        <taxon>Botryosphaeriaceae</taxon>
        <taxon>Lasiodiplodia</taxon>
    </lineage>
</organism>
<evidence type="ECO:0000313" key="1">
    <source>
        <dbReference type="EMBL" id="KAJ8132667.1"/>
    </source>
</evidence>
<dbReference type="EMBL" id="JAPUUL010000098">
    <property type="protein sequence ID" value="KAJ8132667.1"/>
    <property type="molecule type" value="Genomic_DNA"/>
</dbReference>
<dbReference type="Proteomes" id="UP001153332">
    <property type="component" value="Unassembled WGS sequence"/>
</dbReference>
<name>A0ACC2JYV2_9PEZI</name>
<evidence type="ECO:0000313" key="2">
    <source>
        <dbReference type="Proteomes" id="UP001153332"/>
    </source>
</evidence>
<protein>
    <submittedName>
        <fullName evidence="1">Uncharacterized protein</fullName>
    </submittedName>
</protein>
<comment type="caution">
    <text evidence="1">The sequence shown here is derived from an EMBL/GenBank/DDBJ whole genome shotgun (WGS) entry which is preliminary data.</text>
</comment>
<keyword evidence="2" id="KW-1185">Reference proteome</keyword>
<accession>A0ACC2JYV2</accession>
<reference evidence="1" key="1">
    <citation type="submission" date="2022-12" db="EMBL/GenBank/DDBJ databases">
        <title>Genome Sequence of Lasiodiplodia mahajangana.</title>
        <authorList>
            <person name="Buettner E."/>
        </authorList>
    </citation>
    <scope>NUCLEOTIDE SEQUENCE</scope>
    <source>
        <strain evidence="1">VT137</strain>
    </source>
</reference>